<keyword evidence="2" id="KW-1185">Reference proteome</keyword>
<dbReference type="AlphaFoldDB" id="A0A0U5GTR8"/>
<evidence type="ECO:0000313" key="2">
    <source>
        <dbReference type="Proteomes" id="UP000054771"/>
    </source>
</evidence>
<evidence type="ECO:0000313" key="1">
    <source>
        <dbReference type="EMBL" id="CEN62180.1"/>
    </source>
</evidence>
<accession>A0A0U5GTR8</accession>
<reference evidence="2" key="1">
    <citation type="journal article" date="2016" name="Genome Announc.">
        <title>Draft genome sequences of fungus Aspergillus calidoustus.</title>
        <authorList>
            <person name="Horn F."/>
            <person name="Linde J."/>
            <person name="Mattern D.J."/>
            <person name="Walther G."/>
            <person name="Guthke R."/>
            <person name="Scherlach K."/>
            <person name="Martin K."/>
            <person name="Brakhage A.A."/>
            <person name="Petzke L."/>
            <person name="Valiante V."/>
        </authorList>
    </citation>
    <scope>NUCLEOTIDE SEQUENCE [LARGE SCALE GENOMIC DNA]</scope>
    <source>
        <strain evidence="2">SF006504</strain>
    </source>
</reference>
<protein>
    <submittedName>
        <fullName evidence="1">Uncharacterized protein</fullName>
    </submittedName>
</protein>
<dbReference type="EMBL" id="CDMC01000007">
    <property type="protein sequence ID" value="CEN62180.1"/>
    <property type="molecule type" value="Genomic_DNA"/>
</dbReference>
<organism evidence="1 2">
    <name type="scientific">Aspergillus calidoustus</name>
    <dbReference type="NCBI Taxonomy" id="454130"/>
    <lineage>
        <taxon>Eukaryota</taxon>
        <taxon>Fungi</taxon>
        <taxon>Dikarya</taxon>
        <taxon>Ascomycota</taxon>
        <taxon>Pezizomycotina</taxon>
        <taxon>Eurotiomycetes</taxon>
        <taxon>Eurotiomycetidae</taxon>
        <taxon>Eurotiales</taxon>
        <taxon>Aspergillaceae</taxon>
        <taxon>Aspergillus</taxon>
        <taxon>Aspergillus subgen. Nidulantes</taxon>
    </lineage>
</organism>
<sequence>MPIQPDSQTAMVMNDKRMRVTHQTNKPDFYTFLKEVHRRDYSREAVEQRKLDEDCLHPTPSFGEWLRRFSANAR</sequence>
<proteinExistence type="predicted"/>
<name>A0A0U5GTR8_ASPCI</name>
<dbReference type="Proteomes" id="UP000054771">
    <property type="component" value="Unassembled WGS sequence"/>
</dbReference>
<gene>
    <name evidence="1" type="ORF">ASPCAL08818</name>
</gene>